<evidence type="ECO:0000259" key="11">
    <source>
        <dbReference type="PROSITE" id="PS51371"/>
    </source>
</evidence>
<evidence type="ECO:0000313" key="13">
    <source>
        <dbReference type="Proteomes" id="UP000075683"/>
    </source>
</evidence>
<organism evidence="12 13">
    <name type="scientific">Caldibacillus debilis</name>
    <dbReference type="NCBI Taxonomy" id="301148"/>
    <lineage>
        <taxon>Bacteria</taxon>
        <taxon>Bacillati</taxon>
        <taxon>Bacillota</taxon>
        <taxon>Bacilli</taxon>
        <taxon>Bacillales</taxon>
        <taxon>Bacillaceae</taxon>
        <taxon>Caldibacillus</taxon>
    </lineage>
</organism>
<dbReference type="Pfam" id="PF00571">
    <property type="entry name" value="CBS"/>
    <property type="match status" value="2"/>
</dbReference>
<dbReference type="AlphaFoldDB" id="A0A150L8Q9"/>
<comment type="similarity">
    <text evidence="2">Belongs to the UPF0053 family.</text>
</comment>
<dbReference type="Gene3D" id="3.10.580.10">
    <property type="entry name" value="CBS-domain"/>
    <property type="match status" value="1"/>
</dbReference>
<evidence type="ECO:0000256" key="9">
    <source>
        <dbReference type="PROSITE-ProRule" id="PRU00703"/>
    </source>
</evidence>
<evidence type="ECO:0000256" key="5">
    <source>
        <dbReference type="ARBA" id="ARBA00022737"/>
    </source>
</evidence>
<proteinExistence type="inferred from homology"/>
<comment type="subcellular location">
    <subcellularLocation>
        <location evidence="1">Cell membrane</location>
        <topology evidence="1">Multi-pass membrane protein</topology>
    </subcellularLocation>
</comment>
<evidence type="ECO:0000256" key="1">
    <source>
        <dbReference type="ARBA" id="ARBA00004651"/>
    </source>
</evidence>
<protein>
    <recommendedName>
        <fullName evidence="11">CBS domain-containing protein</fullName>
    </recommendedName>
</protein>
<keyword evidence="3" id="KW-1003">Cell membrane</keyword>
<name>A0A150L8Q9_9BACI</name>
<dbReference type="GO" id="GO:0005886">
    <property type="term" value="C:plasma membrane"/>
    <property type="evidence" value="ECO:0007669"/>
    <property type="project" value="UniProtKB-SubCell"/>
</dbReference>
<evidence type="ECO:0000256" key="2">
    <source>
        <dbReference type="ARBA" id="ARBA00006337"/>
    </source>
</evidence>
<keyword evidence="5" id="KW-0677">Repeat</keyword>
<dbReference type="Gene3D" id="3.30.465.10">
    <property type="match status" value="1"/>
</dbReference>
<dbReference type="Pfam" id="PF01595">
    <property type="entry name" value="CNNM"/>
    <property type="match status" value="1"/>
</dbReference>
<dbReference type="InterPro" id="IPR036318">
    <property type="entry name" value="FAD-bd_PCMH-like_sf"/>
</dbReference>
<dbReference type="SUPFAM" id="SSF54631">
    <property type="entry name" value="CBS-domain pair"/>
    <property type="match status" value="1"/>
</dbReference>
<dbReference type="InterPro" id="IPR000644">
    <property type="entry name" value="CBS_dom"/>
</dbReference>
<dbReference type="STRING" id="301148.B4135_4126"/>
<dbReference type="PANTHER" id="PTHR43099:SF2">
    <property type="entry name" value="UPF0053 PROTEIN YRKA"/>
    <property type="match status" value="1"/>
</dbReference>
<sequence>MRKKKMGKVIGTDCDRGGEDLPEGGVPMTFLYLFLFLFLIGLLSFCASAEYVLGNLRPSQIRKWYHDGQKKKAADDVHPAEEYSAAIQKGTVMALLGLGWLGNSAAERWIKPLFAATEIPFIWRQAFSFLAAFFLLASFVFFARWWPGIVIGNRFGQMAPLFRKPLNLLLRVPFPFSRIFGRSVRMMGKSFGIGISSKRKRAHSEEDLRLLLSESLRSGEINPSEYKYVTRIFDFDNRIAKEIMIPRTEIVCFQKNAPLREILKTVHEEGYTRYPVAEGNKDRIIGFVNIKEVLTDCIHNHCPEENPLLPYIKPILRVMETTPVQTLLVKMQKQRIPIAIVLDEYGGTAGMVTVEDILEEIVGEIHDEFDADEIPFVRQIKDRHYVLDAKMLIEEVNQLLGTDLDDDEADTLGGWLLTRKYNIKKGDEIEQDGYVFRVLQMEGRHLQYIEAFPRAEKG</sequence>
<feature type="transmembrane region" description="Helical" evidence="10">
    <location>
        <begin position="30"/>
        <end position="53"/>
    </location>
</feature>
<evidence type="ECO:0000256" key="6">
    <source>
        <dbReference type="ARBA" id="ARBA00022989"/>
    </source>
</evidence>
<dbReference type="InterPro" id="IPR002550">
    <property type="entry name" value="CNNM"/>
</dbReference>
<dbReference type="GO" id="GO:0050660">
    <property type="term" value="F:flavin adenine dinucleotide binding"/>
    <property type="evidence" value="ECO:0007669"/>
    <property type="project" value="InterPro"/>
</dbReference>
<dbReference type="PANTHER" id="PTHR43099">
    <property type="entry name" value="UPF0053 PROTEIN YRKA"/>
    <property type="match status" value="1"/>
</dbReference>
<evidence type="ECO:0000256" key="10">
    <source>
        <dbReference type="SAM" id="Phobius"/>
    </source>
</evidence>
<keyword evidence="7 9" id="KW-0129">CBS domain</keyword>
<dbReference type="InterPro" id="IPR051676">
    <property type="entry name" value="UPF0053_domain"/>
</dbReference>
<feature type="transmembrane region" description="Helical" evidence="10">
    <location>
        <begin position="126"/>
        <end position="146"/>
    </location>
</feature>
<keyword evidence="4 10" id="KW-0812">Transmembrane</keyword>
<evidence type="ECO:0000256" key="3">
    <source>
        <dbReference type="ARBA" id="ARBA00022475"/>
    </source>
</evidence>
<keyword evidence="6 10" id="KW-1133">Transmembrane helix</keyword>
<feature type="domain" description="CBS" evidence="11">
    <location>
        <begin position="311"/>
        <end position="368"/>
    </location>
</feature>
<dbReference type="InterPro" id="IPR016169">
    <property type="entry name" value="FAD-bd_PCMH_sub2"/>
</dbReference>
<dbReference type="Proteomes" id="UP000075683">
    <property type="component" value="Unassembled WGS sequence"/>
</dbReference>
<evidence type="ECO:0000256" key="4">
    <source>
        <dbReference type="ARBA" id="ARBA00022692"/>
    </source>
</evidence>
<dbReference type="SMART" id="SM01091">
    <property type="entry name" value="CorC_HlyC"/>
    <property type="match status" value="1"/>
</dbReference>
<dbReference type="SUPFAM" id="SSF56176">
    <property type="entry name" value="FAD-binding/transporter-associated domain-like"/>
    <property type="match status" value="1"/>
</dbReference>
<dbReference type="FunFam" id="3.10.580.10:FF:000002">
    <property type="entry name" value="Magnesium/cobalt efflux protein CorC"/>
    <property type="match status" value="1"/>
</dbReference>
<dbReference type="InterPro" id="IPR046342">
    <property type="entry name" value="CBS_dom_sf"/>
</dbReference>
<reference evidence="12 13" key="1">
    <citation type="submission" date="2016-01" db="EMBL/GenBank/DDBJ databases">
        <title>Draft Genome Sequences of Seven Thermophilic Sporeformers Isolated from Foods.</title>
        <authorList>
            <person name="Berendsen E.M."/>
            <person name="Wells-Bennik M.H."/>
            <person name="Krawcyk A.O."/>
            <person name="De Jong A."/>
            <person name="Holsappel S."/>
            <person name="Eijlander R.T."/>
            <person name="Kuipers O.P."/>
        </authorList>
    </citation>
    <scope>NUCLEOTIDE SEQUENCE [LARGE SCALE GENOMIC DNA]</scope>
    <source>
        <strain evidence="12 13">B4135</strain>
    </source>
</reference>
<evidence type="ECO:0000256" key="8">
    <source>
        <dbReference type="ARBA" id="ARBA00023136"/>
    </source>
</evidence>
<dbReference type="EMBL" id="LQYT01000140">
    <property type="protein sequence ID" value="KYD08409.1"/>
    <property type="molecule type" value="Genomic_DNA"/>
</dbReference>
<evidence type="ECO:0000313" key="12">
    <source>
        <dbReference type="EMBL" id="KYD08409.1"/>
    </source>
</evidence>
<comment type="caution">
    <text evidence="12">The sequence shown here is derived from an EMBL/GenBank/DDBJ whole genome shotgun (WGS) entry which is preliminary data.</text>
</comment>
<dbReference type="Pfam" id="PF03471">
    <property type="entry name" value="CorC_HlyC"/>
    <property type="match status" value="1"/>
</dbReference>
<dbReference type="InterPro" id="IPR044751">
    <property type="entry name" value="Ion_transp-like_CBS"/>
</dbReference>
<dbReference type="InterPro" id="IPR005170">
    <property type="entry name" value="Transptr-assoc_dom"/>
</dbReference>
<dbReference type="PROSITE" id="PS51371">
    <property type="entry name" value="CBS"/>
    <property type="match status" value="2"/>
</dbReference>
<feature type="domain" description="CBS" evidence="11">
    <location>
        <begin position="244"/>
        <end position="304"/>
    </location>
</feature>
<dbReference type="PATRIC" id="fig|301148.3.peg.2407"/>
<evidence type="ECO:0000256" key="7">
    <source>
        <dbReference type="ARBA" id="ARBA00023122"/>
    </source>
</evidence>
<gene>
    <name evidence="12" type="ORF">B4135_4126</name>
</gene>
<accession>A0A150L8Q9</accession>
<keyword evidence="8 10" id="KW-0472">Membrane</keyword>
<dbReference type="CDD" id="cd04590">
    <property type="entry name" value="CBS_pair_CorC_HlyC_assoc"/>
    <property type="match status" value="1"/>
</dbReference>